<keyword evidence="4" id="KW-1185">Reference proteome</keyword>
<proteinExistence type="predicted"/>
<feature type="region of interest" description="Disordered" evidence="1">
    <location>
        <begin position="337"/>
        <end position="446"/>
    </location>
</feature>
<feature type="chain" id="PRO_5032710209" evidence="2">
    <location>
        <begin position="33"/>
        <end position="501"/>
    </location>
</feature>
<keyword evidence="2" id="KW-0732">Signal</keyword>
<protein>
    <submittedName>
        <fullName evidence="3">Uncharacterized protein</fullName>
    </submittedName>
</protein>
<reference evidence="3" key="1">
    <citation type="journal article" date="2020" name="bioRxiv">
        <title>Comparative genomics of Chlamydomonas.</title>
        <authorList>
            <person name="Craig R.J."/>
            <person name="Hasan A.R."/>
            <person name="Ness R.W."/>
            <person name="Keightley P.D."/>
        </authorList>
    </citation>
    <scope>NUCLEOTIDE SEQUENCE</scope>
    <source>
        <strain evidence="3">SAG 7.73</strain>
    </source>
</reference>
<accession>A0A835WE83</accession>
<feature type="region of interest" description="Disordered" evidence="1">
    <location>
        <begin position="76"/>
        <end position="95"/>
    </location>
</feature>
<evidence type="ECO:0000313" key="3">
    <source>
        <dbReference type="EMBL" id="KAG2445812.1"/>
    </source>
</evidence>
<feature type="signal peptide" evidence="2">
    <location>
        <begin position="1"/>
        <end position="32"/>
    </location>
</feature>
<gene>
    <name evidence="3" type="ORF">HXX76_000416</name>
</gene>
<feature type="compositionally biased region" description="Gly residues" evidence="1">
    <location>
        <begin position="378"/>
        <end position="388"/>
    </location>
</feature>
<dbReference type="OrthoDB" id="546029at2759"/>
<organism evidence="3 4">
    <name type="scientific">Chlamydomonas incerta</name>
    <dbReference type="NCBI Taxonomy" id="51695"/>
    <lineage>
        <taxon>Eukaryota</taxon>
        <taxon>Viridiplantae</taxon>
        <taxon>Chlorophyta</taxon>
        <taxon>core chlorophytes</taxon>
        <taxon>Chlorophyceae</taxon>
        <taxon>CS clade</taxon>
        <taxon>Chlamydomonadales</taxon>
        <taxon>Chlamydomonadaceae</taxon>
        <taxon>Chlamydomonas</taxon>
    </lineage>
</organism>
<comment type="caution">
    <text evidence="3">The sequence shown here is derived from an EMBL/GenBank/DDBJ whole genome shotgun (WGS) entry which is preliminary data.</text>
</comment>
<feature type="compositionally biased region" description="Gly residues" evidence="1">
    <location>
        <begin position="398"/>
        <end position="417"/>
    </location>
</feature>
<evidence type="ECO:0000256" key="2">
    <source>
        <dbReference type="SAM" id="SignalP"/>
    </source>
</evidence>
<feature type="compositionally biased region" description="Acidic residues" evidence="1">
    <location>
        <begin position="348"/>
        <end position="359"/>
    </location>
</feature>
<name>A0A835WE83_CHLIN</name>
<dbReference type="AlphaFoldDB" id="A0A835WE83"/>
<dbReference type="EMBL" id="JAEHOC010000001">
    <property type="protein sequence ID" value="KAG2445812.1"/>
    <property type="molecule type" value="Genomic_DNA"/>
</dbReference>
<evidence type="ECO:0000256" key="1">
    <source>
        <dbReference type="SAM" id="MobiDB-lite"/>
    </source>
</evidence>
<feature type="compositionally biased region" description="Low complexity" evidence="1">
    <location>
        <begin position="418"/>
        <end position="446"/>
    </location>
</feature>
<dbReference type="Proteomes" id="UP000650467">
    <property type="component" value="Unassembled WGS sequence"/>
</dbReference>
<evidence type="ECO:0000313" key="4">
    <source>
        <dbReference type="Proteomes" id="UP000650467"/>
    </source>
</evidence>
<sequence>MIRAGPLWCQVGPQLLILVSIALLLSSRIALCDHYYDDPYSEPGWNETGDGDLYGAAYAYPGGRGLGGAYDDEGPRSWSVSMGGEDGAPGEAGAAAGGLDAGAGGTGGAAAYATPAAAARRGHVMGGAAAHGGMAGRGGPGGVGGAGAGGVPGSCPGGVCPNPGMYEEDLHFDPRYPYDNCQYVGSFDTFQLNGTETCHMLVQGVDGHADRLEGGMDGTYLLAGCFEGKPLYMRSRRSGPPGGGEDRVLYFNPHFGAWEFAVGKEPNVDQLVLAGDEGHVSPIDVPRWRLAAAFNAEQAALLPSDDEELYYVAAGVSVMCAGEGDDSLLGPDERKQLQAQRAAAGLEAEGDEEGAEEEQGGAAGIGRGEAGEEEAGAAGKGGGKGWGGKKPPAQQAGGRAGGKAGGRGAAAAGGRGGRASARGDAAASAASATSLGGRTGRARAVGGDVELEAEVVELREYWQQHEEEFYESRYQYGDSYAAGGYDDGRQGYDDEYGPYGY</sequence>